<sequence>DCLELLNNLLRKSPSNQILLRKTLGFEPIILALKLRGSAYNFTKQKTVNLLGTLGTIELLLMGGAEARPGKDADRMSNQTALAQKKLLDHLIVLGVEIHWAAVAVRCAIHLRTNCARGLMAPSGGFDHRTTLNTPQQGSPLSGKSGGPSSSMSLMNQKLTLVKSRRAAKESVRASRGYCEHGNNQEATNGDNTGRVGGDNGGIEGRAKEATKLKQNKGKDIKIEVNNNNEEFPPLTASIAAIFESITIPGYSAFQSSNTSPLLTIASSVSSISNTRKSGGLSKFSSLKLQLRYQRSAVASAVSKKARVVRREDGVVCEALETAPEGTRGIHATGVKKMRGHGAHADKPYYLHAKHMYNFDRMKYLRVKLPIFVFTCFSIGVVALVYVVIFQQRKTAST</sequence>
<evidence type="ECO:0000313" key="3">
    <source>
        <dbReference type="EMBL" id="KAF6167147.1"/>
    </source>
</evidence>
<dbReference type="GO" id="GO:0048211">
    <property type="term" value="P:Golgi vesicle docking"/>
    <property type="evidence" value="ECO:0007669"/>
    <property type="project" value="TreeGrafter"/>
</dbReference>
<dbReference type="GO" id="GO:0005795">
    <property type="term" value="C:Golgi stack"/>
    <property type="evidence" value="ECO:0007669"/>
    <property type="project" value="TreeGrafter"/>
</dbReference>
<feature type="region of interest" description="Disordered" evidence="1">
    <location>
        <begin position="172"/>
        <end position="204"/>
    </location>
</feature>
<dbReference type="PANTHER" id="PTHR10013">
    <property type="entry name" value="GENERAL VESICULAR TRANSPORT FACTOR P115"/>
    <property type="match status" value="1"/>
</dbReference>
<feature type="non-terminal residue" evidence="3">
    <location>
        <position position="1"/>
    </location>
</feature>
<feature type="compositionally biased region" description="Polar residues" evidence="1">
    <location>
        <begin position="182"/>
        <end position="192"/>
    </location>
</feature>
<evidence type="ECO:0000256" key="1">
    <source>
        <dbReference type="SAM" id="MobiDB-lite"/>
    </source>
</evidence>
<accession>A0A7J7NIZ7</accession>
<dbReference type="GO" id="GO:0061025">
    <property type="term" value="P:membrane fusion"/>
    <property type="evidence" value="ECO:0007669"/>
    <property type="project" value="TreeGrafter"/>
</dbReference>
<dbReference type="InterPro" id="IPR011989">
    <property type="entry name" value="ARM-like"/>
</dbReference>
<evidence type="ECO:0000256" key="2">
    <source>
        <dbReference type="SAM" id="Phobius"/>
    </source>
</evidence>
<keyword evidence="2" id="KW-1133">Transmembrane helix</keyword>
<dbReference type="OrthoDB" id="521730at2759"/>
<protein>
    <submittedName>
        <fullName evidence="3">Uncharacterized protein</fullName>
    </submittedName>
</protein>
<dbReference type="InterPro" id="IPR024095">
    <property type="entry name" value="Vesicle_P115"/>
</dbReference>
<organism evidence="3 4">
    <name type="scientific">Kingdonia uniflora</name>
    <dbReference type="NCBI Taxonomy" id="39325"/>
    <lineage>
        <taxon>Eukaryota</taxon>
        <taxon>Viridiplantae</taxon>
        <taxon>Streptophyta</taxon>
        <taxon>Embryophyta</taxon>
        <taxon>Tracheophyta</taxon>
        <taxon>Spermatophyta</taxon>
        <taxon>Magnoliopsida</taxon>
        <taxon>Ranunculales</taxon>
        <taxon>Circaeasteraceae</taxon>
        <taxon>Kingdonia</taxon>
    </lineage>
</organism>
<dbReference type="PANTHER" id="PTHR10013:SF0">
    <property type="entry name" value="GENERAL VESICULAR TRANSPORT FACTOR P115"/>
    <property type="match status" value="1"/>
</dbReference>
<reference evidence="3 4" key="1">
    <citation type="journal article" date="2020" name="IScience">
        <title>Genome Sequencing of the Endangered Kingdonia uniflora (Circaeasteraceae, Ranunculales) Reveals Potential Mechanisms of Evolutionary Specialization.</title>
        <authorList>
            <person name="Sun Y."/>
            <person name="Deng T."/>
            <person name="Zhang A."/>
            <person name="Moore M.J."/>
            <person name="Landis J.B."/>
            <person name="Lin N."/>
            <person name="Zhang H."/>
            <person name="Zhang X."/>
            <person name="Huang J."/>
            <person name="Zhang X."/>
            <person name="Sun H."/>
            <person name="Wang H."/>
        </authorList>
    </citation>
    <scope>NUCLEOTIDE SEQUENCE [LARGE SCALE GENOMIC DNA]</scope>
    <source>
        <strain evidence="3">TB1705</strain>
        <tissue evidence="3">Leaf</tissue>
    </source>
</reference>
<keyword evidence="2" id="KW-0812">Transmembrane</keyword>
<comment type="caution">
    <text evidence="3">The sequence shown here is derived from an EMBL/GenBank/DDBJ whole genome shotgun (WGS) entry which is preliminary data.</text>
</comment>
<dbReference type="GO" id="GO:0005783">
    <property type="term" value="C:endoplasmic reticulum"/>
    <property type="evidence" value="ECO:0007669"/>
    <property type="project" value="TreeGrafter"/>
</dbReference>
<dbReference type="AlphaFoldDB" id="A0A7J7NIZ7"/>
<dbReference type="GO" id="GO:0012507">
    <property type="term" value="C:ER to Golgi transport vesicle membrane"/>
    <property type="evidence" value="ECO:0007669"/>
    <property type="project" value="TreeGrafter"/>
</dbReference>
<proteinExistence type="predicted"/>
<dbReference type="GO" id="GO:0006888">
    <property type="term" value="P:endoplasmic reticulum to Golgi vesicle-mediated transport"/>
    <property type="evidence" value="ECO:0007669"/>
    <property type="project" value="TreeGrafter"/>
</dbReference>
<keyword evidence="2" id="KW-0472">Membrane</keyword>
<dbReference type="GO" id="GO:0006886">
    <property type="term" value="P:intracellular protein transport"/>
    <property type="evidence" value="ECO:0007669"/>
    <property type="project" value="TreeGrafter"/>
</dbReference>
<feature type="compositionally biased region" description="Low complexity" evidence="1">
    <location>
        <begin position="138"/>
        <end position="153"/>
    </location>
</feature>
<dbReference type="Proteomes" id="UP000541444">
    <property type="component" value="Unassembled WGS sequence"/>
</dbReference>
<name>A0A7J7NIZ7_9MAGN</name>
<dbReference type="EMBL" id="JACGCM010000764">
    <property type="protein sequence ID" value="KAF6167147.1"/>
    <property type="molecule type" value="Genomic_DNA"/>
</dbReference>
<feature type="transmembrane region" description="Helical" evidence="2">
    <location>
        <begin position="369"/>
        <end position="389"/>
    </location>
</feature>
<evidence type="ECO:0000313" key="4">
    <source>
        <dbReference type="Proteomes" id="UP000541444"/>
    </source>
</evidence>
<gene>
    <name evidence="3" type="ORF">GIB67_029785</name>
</gene>
<dbReference type="Gene3D" id="1.25.10.10">
    <property type="entry name" value="Leucine-rich Repeat Variant"/>
    <property type="match status" value="1"/>
</dbReference>
<keyword evidence="4" id="KW-1185">Reference proteome</keyword>
<feature type="compositionally biased region" description="Gly residues" evidence="1">
    <location>
        <begin position="195"/>
        <end position="204"/>
    </location>
</feature>
<feature type="region of interest" description="Disordered" evidence="1">
    <location>
        <begin position="126"/>
        <end position="153"/>
    </location>
</feature>